<gene>
    <name evidence="1" type="ORF">A3I96_01655</name>
</gene>
<accession>A0A1F8H2M8</accession>
<proteinExistence type="predicted"/>
<reference evidence="1 2" key="1">
    <citation type="journal article" date="2016" name="Nat. Commun.">
        <title>Thousands of microbial genomes shed light on interconnected biogeochemical processes in an aquifer system.</title>
        <authorList>
            <person name="Anantharaman K."/>
            <person name="Brown C.T."/>
            <person name="Hug L.A."/>
            <person name="Sharon I."/>
            <person name="Castelle C.J."/>
            <person name="Probst A.J."/>
            <person name="Thomas B.C."/>
            <person name="Singh A."/>
            <person name="Wilkins M.J."/>
            <person name="Karaoz U."/>
            <person name="Brodie E.L."/>
            <person name="Williams K.H."/>
            <person name="Hubbard S.S."/>
            <person name="Banfield J.F."/>
        </authorList>
    </citation>
    <scope>NUCLEOTIDE SEQUENCE [LARGE SCALE GENOMIC DNA]</scope>
</reference>
<comment type="caution">
    <text evidence="1">The sequence shown here is derived from an EMBL/GenBank/DDBJ whole genome shotgun (WGS) entry which is preliminary data.</text>
</comment>
<dbReference type="EMBL" id="MGKT01000006">
    <property type="protein sequence ID" value="OGN31176.1"/>
    <property type="molecule type" value="Genomic_DNA"/>
</dbReference>
<dbReference type="Proteomes" id="UP000177111">
    <property type="component" value="Unassembled WGS sequence"/>
</dbReference>
<sequence>MKIIKEPISRADLKKIAEERFGDLVKAAVDVEQEIMAVGGEFHLEEQVLLYNEAGSKQQNIWGINIKPEERGDEFIEFDSLINIKPNQNNRTRGVEDTIVKGKIVEIVNKLVHD</sequence>
<dbReference type="AlphaFoldDB" id="A0A1F8H2M8"/>
<dbReference type="Pfam" id="PF18924">
    <property type="entry name" value="DUF5674"/>
    <property type="match status" value="1"/>
</dbReference>
<organism evidence="1 2">
    <name type="scientific">Candidatus Yanofskybacteria bacterium RIFCSPLOWO2_02_FULL_44_18</name>
    <dbReference type="NCBI Taxonomy" id="1802705"/>
    <lineage>
        <taxon>Bacteria</taxon>
        <taxon>Candidatus Yanofskyibacteriota</taxon>
    </lineage>
</organism>
<protein>
    <submittedName>
        <fullName evidence="1">Uncharacterized protein</fullName>
    </submittedName>
</protein>
<evidence type="ECO:0000313" key="2">
    <source>
        <dbReference type="Proteomes" id="UP000177111"/>
    </source>
</evidence>
<name>A0A1F8H2M8_9BACT</name>
<dbReference type="InterPro" id="IPR043731">
    <property type="entry name" value="DUF5674"/>
</dbReference>
<evidence type="ECO:0000313" key="1">
    <source>
        <dbReference type="EMBL" id="OGN31176.1"/>
    </source>
</evidence>